<dbReference type="SUPFAM" id="SSF53756">
    <property type="entry name" value="UDP-Glycosyltransferase/glycogen phosphorylase"/>
    <property type="match status" value="1"/>
</dbReference>
<gene>
    <name evidence="3" type="ORF">BFW38_07050</name>
</gene>
<dbReference type="PANTHER" id="PTHR45947:SF3">
    <property type="entry name" value="SULFOQUINOVOSYL TRANSFERASE SQD2"/>
    <property type="match status" value="1"/>
</dbReference>
<evidence type="ECO:0000313" key="3">
    <source>
        <dbReference type="EMBL" id="ODC03339.1"/>
    </source>
</evidence>
<dbReference type="Pfam" id="PF13439">
    <property type="entry name" value="Glyco_transf_4"/>
    <property type="match status" value="1"/>
</dbReference>
<evidence type="ECO:0000259" key="1">
    <source>
        <dbReference type="Pfam" id="PF00534"/>
    </source>
</evidence>
<dbReference type="Proteomes" id="UP000094291">
    <property type="component" value="Unassembled WGS sequence"/>
</dbReference>
<accession>A0A1E2V8L0</accession>
<keyword evidence="4" id="KW-1185">Reference proteome</keyword>
<dbReference type="OrthoDB" id="9802525at2"/>
<evidence type="ECO:0000259" key="2">
    <source>
        <dbReference type="Pfam" id="PF13439"/>
    </source>
</evidence>
<dbReference type="PANTHER" id="PTHR45947">
    <property type="entry name" value="SULFOQUINOVOSYL TRANSFERASE SQD2"/>
    <property type="match status" value="1"/>
</dbReference>
<proteinExistence type="predicted"/>
<sequence>MHIGLISETFWPDINGVSMTLAQWSQGLLDAGDQLDLITPHAHADTVGLEGIPWQDAKPFRHISASRVPLPGYRGVKLGLMLPKAAKRLWRKSPPDVLYIATEGLLGLDALRYGRQNGIPVVGGFHTNFQYYLHHYHLQWLTPLMRAYLRRFHNACTRTLTPTQAKKNQLLRQKYHRIHRVGRGVDLSQFYPRTTQERSLWRQQHGISDDTLLLGYTGRLAAEKNLSQWIESYQILKSQHPSPVKALIVGDGPWRDHVLSALPDALWLGELTGEALAIAYSAMDIFSFPSMTETYGNVVPEALASGTPVIAFDCAAAHELLQPGKNGDCIGVNEAEDYTARLIHLAHDYQQSPQRWRTASAKSIHHLGWPTVNASFRRHLVQAIHEVKRHGRQRSDFVATKS</sequence>
<dbReference type="CDD" id="cd03814">
    <property type="entry name" value="GT4-like"/>
    <property type="match status" value="1"/>
</dbReference>
<dbReference type="AlphaFoldDB" id="A0A1E2V8L0"/>
<feature type="domain" description="Glycosyl transferase family 1" evidence="1">
    <location>
        <begin position="199"/>
        <end position="361"/>
    </location>
</feature>
<dbReference type="Gene3D" id="3.40.50.2000">
    <property type="entry name" value="Glycogen Phosphorylase B"/>
    <property type="match status" value="2"/>
</dbReference>
<evidence type="ECO:0008006" key="5">
    <source>
        <dbReference type="Google" id="ProtNLM"/>
    </source>
</evidence>
<dbReference type="InterPro" id="IPR001296">
    <property type="entry name" value="Glyco_trans_1"/>
</dbReference>
<dbReference type="InterPro" id="IPR028098">
    <property type="entry name" value="Glyco_trans_4-like_N"/>
</dbReference>
<dbReference type="EMBL" id="MDTQ01000001">
    <property type="protein sequence ID" value="ODC03339.1"/>
    <property type="molecule type" value="Genomic_DNA"/>
</dbReference>
<dbReference type="RefSeq" id="WP_068997755.1">
    <property type="nucleotide sequence ID" value="NZ_MDTQ01000001.1"/>
</dbReference>
<organism evidence="3 4">
    <name type="scientific">Terasakiispira papahanaumokuakeensis</name>
    <dbReference type="NCBI Taxonomy" id="197479"/>
    <lineage>
        <taxon>Bacteria</taxon>
        <taxon>Pseudomonadati</taxon>
        <taxon>Pseudomonadota</taxon>
        <taxon>Gammaproteobacteria</taxon>
        <taxon>Oceanospirillales</taxon>
        <taxon>Terasakiispira</taxon>
    </lineage>
</organism>
<reference evidence="3 4" key="1">
    <citation type="submission" date="2016-08" db="EMBL/GenBank/DDBJ databases">
        <authorList>
            <person name="Seilhamer J.J."/>
        </authorList>
    </citation>
    <scope>NUCLEOTIDE SEQUENCE [LARGE SCALE GENOMIC DNA]</scope>
    <source>
        <strain evidence="3 4">PH27A</strain>
    </source>
</reference>
<dbReference type="GO" id="GO:0016757">
    <property type="term" value="F:glycosyltransferase activity"/>
    <property type="evidence" value="ECO:0007669"/>
    <property type="project" value="InterPro"/>
</dbReference>
<dbReference type="InterPro" id="IPR050194">
    <property type="entry name" value="Glycosyltransferase_grp1"/>
</dbReference>
<name>A0A1E2V8L0_9GAMM</name>
<protein>
    <recommendedName>
        <fullName evidence="5">Glycosyltransferase subfamily 4-like N-terminal domain-containing protein</fullName>
    </recommendedName>
</protein>
<dbReference type="STRING" id="197479.BFW38_07050"/>
<evidence type="ECO:0000313" key="4">
    <source>
        <dbReference type="Proteomes" id="UP000094291"/>
    </source>
</evidence>
<feature type="domain" description="Glycosyltransferase subfamily 4-like N-terminal" evidence="2">
    <location>
        <begin position="14"/>
        <end position="188"/>
    </location>
</feature>
<dbReference type="Pfam" id="PF00534">
    <property type="entry name" value="Glycos_transf_1"/>
    <property type="match status" value="1"/>
</dbReference>
<comment type="caution">
    <text evidence="3">The sequence shown here is derived from an EMBL/GenBank/DDBJ whole genome shotgun (WGS) entry which is preliminary data.</text>
</comment>